<protein>
    <submittedName>
        <fullName evidence="1">Uncharacterized protein</fullName>
    </submittedName>
</protein>
<keyword evidence="2" id="KW-1185">Reference proteome</keyword>
<evidence type="ECO:0000313" key="1">
    <source>
        <dbReference type="EMBL" id="GMN32002.1"/>
    </source>
</evidence>
<proteinExistence type="predicted"/>
<name>A0AA87ZBQ8_FICCA</name>
<organism evidence="1 2">
    <name type="scientific">Ficus carica</name>
    <name type="common">Common fig</name>
    <dbReference type="NCBI Taxonomy" id="3494"/>
    <lineage>
        <taxon>Eukaryota</taxon>
        <taxon>Viridiplantae</taxon>
        <taxon>Streptophyta</taxon>
        <taxon>Embryophyta</taxon>
        <taxon>Tracheophyta</taxon>
        <taxon>Spermatophyta</taxon>
        <taxon>Magnoliopsida</taxon>
        <taxon>eudicotyledons</taxon>
        <taxon>Gunneridae</taxon>
        <taxon>Pentapetalae</taxon>
        <taxon>rosids</taxon>
        <taxon>fabids</taxon>
        <taxon>Rosales</taxon>
        <taxon>Moraceae</taxon>
        <taxon>Ficeae</taxon>
        <taxon>Ficus</taxon>
    </lineage>
</organism>
<reference evidence="1" key="1">
    <citation type="submission" date="2023-07" db="EMBL/GenBank/DDBJ databases">
        <title>draft genome sequence of fig (Ficus carica).</title>
        <authorList>
            <person name="Takahashi T."/>
            <person name="Nishimura K."/>
        </authorList>
    </citation>
    <scope>NUCLEOTIDE SEQUENCE</scope>
</reference>
<sequence length="68" mass="8303">MERPKVKRNGAMRSEGDENNWRRRCELIWFLFDGYDPKFPWVSLPSLSLSTMKETAWRFDWRTRNHGI</sequence>
<accession>A0AA87ZBQ8</accession>
<dbReference type="AlphaFoldDB" id="A0AA87ZBQ8"/>
<comment type="caution">
    <text evidence="1">The sequence shown here is derived from an EMBL/GenBank/DDBJ whole genome shotgun (WGS) entry which is preliminary data.</text>
</comment>
<dbReference type="EMBL" id="BTGU01000003">
    <property type="protein sequence ID" value="GMN32002.1"/>
    <property type="molecule type" value="Genomic_DNA"/>
</dbReference>
<gene>
    <name evidence="1" type="ORF">TIFTF001_003496</name>
</gene>
<dbReference type="Proteomes" id="UP001187192">
    <property type="component" value="Unassembled WGS sequence"/>
</dbReference>
<evidence type="ECO:0000313" key="2">
    <source>
        <dbReference type="Proteomes" id="UP001187192"/>
    </source>
</evidence>